<protein>
    <recommendedName>
        <fullName evidence="2">FHA domain-containing protein</fullName>
    </recommendedName>
</protein>
<proteinExistence type="predicted"/>
<accession>A0A1W2LY05</accession>
<dbReference type="Proteomes" id="UP000076660">
    <property type="component" value="Unassembled WGS sequence"/>
</dbReference>
<dbReference type="InterPro" id="IPR000253">
    <property type="entry name" value="FHA_dom"/>
</dbReference>
<dbReference type="SUPFAM" id="SSF49879">
    <property type="entry name" value="SMAD/FHA domain"/>
    <property type="match status" value="1"/>
</dbReference>
<name>A0A1W2LY05_9PSEU</name>
<dbReference type="RefSeq" id="WP_063275232.1">
    <property type="nucleotide sequence ID" value="NZ_LQMT02000011.1"/>
</dbReference>
<dbReference type="OrthoDB" id="4213445at2"/>
<feature type="domain" description="FHA" evidence="2">
    <location>
        <begin position="42"/>
        <end position="93"/>
    </location>
</feature>
<organism evidence="3 4">
    <name type="scientific">Amycolatopsis keratiniphila subsp. keratiniphila</name>
    <dbReference type="NCBI Taxonomy" id="227715"/>
    <lineage>
        <taxon>Bacteria</taxon>
        <taxon>Bacillati</taxon>
        <taxon>Actinomycetota</taxon>
        <taxon>Actinomycetes</taxon>
        <taxon>Pseudonocardiales</taxon>
        <taxon>Pseudonocardiaceae</taxon>
        <taxon>Amycolatopsis</taxon>
        <taxon>Amycolatopsis japonica group</taxon>
    </lineage>
</organism>
<dbReference type="PROSITE" id="PS50006">
    <property type="entry name" value="FHA_DOMAIN"/>
    <property type="match status" value="1"/>
</dbReference>
<dbReference type="EMBL" id="LQMT02000011">
    <property type="protein sequence ID" value="ONF72125.1"/>
    <property type="molecule type" value="Genomic_DNA"/>
</dbReference>
<sequence length="258" mass="28299">MTTFDRCHPSLAHGVPPAEPGTIFASTVSGRSSMPPKDGRQLLFGRNRDDVHVCLGEDDRRISRHQGTLVHEGGAWCVRNEGKLPIRLPGSRLVFGGDEPAPLSDGYTALFVRGSSGREHLLEIFVAGKDSTAPVSLGTEVTEPPGVWRLTTEERTVLVALAQRFLRQEAYPQPLSWRRVAEQLAKLEPERKWAPKKAEHVVTNVRMRLVDAGVPGLTREEIGEPVGNALNVHLIGELLHSATLVPPDLALLEARSWS</sequence>
<gene>
    <name evidence="3" type="ORF">AVR91_0211300</name>
</gene>
<comment type="caution">
    <text evidence="3">The sequence shown here is derived from an EMBL/GenBank/DDBJ whole genome shotgun (WGS) entry which is preliminary data.</text>
</comment>
<dbReference type="AlphaFoldDB" id="A0A1W2LY05"/>
<evidence type="ECO:0000313" key="4">
    <source>
        <dbReference type="Proteomes" id="UP000076660"/>
    </source>
</evidence>
<evidence type="ECO:0000313" key="3">
    <source>
        <dbReference type="EMBL" id="ONF72125.1"/>
    </source>
</evidence>
<evidence type="ECO:0000256" key="1">
    <source>
        <dbReference type="ARBA" id="ARBA00022553"/>
    </source>
</evidence>
<dbReference type="InterPro" id="IPR008984">
    <property type="entry name" value="SMAD_FHA_dom_sf"/>
</dbReference>
<keyword evidence="1" id="KW-0597">Phosphoprotein</keyword>
<reference evidence="3 4" key="1">
    <citation type="submission" date="2016-12" db="EMBL/GenBank/DDBJ databases">
        <title>Amycolatopsis keratiniphila subsp. keratiniphila genome sequencing and assembly.</title>
        <authorList>
            <person name="Mayilraj S."/>
            <person name="Kaur N."/>
        </authorList>
    </citation>
    <scope>NUCLEOTIDE SEQUENCE [LARGE SCALE GENOMIC DNA]</scope>
    <source>
        <strain evidence="3 4">DSM 44409</strain>
    </source>
</reference>
<evidence type="ECO:0000259" key="2">
    <source>
        <dbReference type="PROSITE" id="PS50006"/>
    </source>
</evidence>